<dbReference type="GO" id="GO:0003899">
    <property type="term" value="F:DNA-directed RNA polymerase activity"/>
    <property type="evidence" value="ECO:0007669"/>
    <property type="project" value="UniProtKB-UniRule"/>
</dbReference>
<evidence type="ECO:0000256" key="1">
    <source>
        <dbReference type="ARBA" id="ARBA00006711"/>
    </source>
</evidence>
<dbReference type="EC" id="2.7.7.6" evidence="2 10"/>
<keyword evidence="4 10" id="KW-0240">DNA-directed RNA polymerase</keyword>
<keyword evidence="7 10" id="KW-0804">Transcription</keyword>
<dbReference type="GO" id="GO:0003677">
    <property type="term" value="F:DNA binding"/>
    <property type="evidence" value="ECO:0007669"/>
    <property type="project" value="UniProtKB-UniRule"/>
</dbReference>
<dbReference type="AlphaFoldDB" id="A0A926ELN4"/>
<evidence type="ECO:0000256" key="2">
    <source>
        <dbReference type="ARBA" id="ARBA00012418"/>
    </source>
</evidence>
<keyword evidence="12" id="KW-1185">Reference proteome</keyword>
<comment type="subunit">
    <text evidence="10">The RNAP catalytic core consists of 2 alpha, 1 beta, 1 beta' and 1 omega subunit. When a sigma factor is associated with the core the holoenzyme is formed, which can initiate transcription.</text>
</comment>
<dbReference type="SMART" id="SM01409">
    <property type="entry name" value="RNA_pol_Rpb6"/>
    <property type="match status" value="1"/>
</dbReference>
<sequence length="72" mass="8156">MLRPSLSSILKPGENYYTFVVAVAKRAREIAQEAEEQKLSLDTKPVKKAVEEFASGKYKLVNSVYVNSDTYR</sequence>
<protein>
    <recommendedName>
        <fullName evidence="3 10">DNA-directed RNA polymerase subunit omega</fullName>
        <shortName evidence="10">RNAP omega subunit</shortName>
        <ecNumber evidence="2 10">2.7.7.6</ecNumber>
    </recommendedName>
    <alternativeName>
        <fullName evidence="10">RNA polymerase omega subunit</fullName>
    </alternativeName>
    <alternativeName>
        <fullName evidence="8 10">Transcriptase subunit omega</fullName>
    </alternativeName>
</protein>
<accession>A0A926ELN4</accession>
<dbReference type="Proteomes" id="UP000623678">
    <property type="component" value="Unassembled WGS sequence"/>
</dbReference>
<evidence type="ECO:0000256" key="8">
    <source>
        <dbReference type="ARBA" id="ARBA00029924"/>
    </source>
</evidence>
<dbReference type="GO" id="GO:0006351">
    <property type="term" value="P:DNA-templated transcription"/>
    <property type="evidence" value="ECO:0007669"/>
    <property type="project" value="UniProtKB-UniRule"/>
</dbReference>
<gene>
    <name evidence="10 11" type="primary">rpoZ</name>
    <name evidence="11" type="ORF">H8705_09015</name>
</gene>
<evidence type="ECO:0000256" key="9">
    <source>
        <dbReference type="ARBA" id="ARBA00048552"/>
    </source>
</evidence>
<comment type="caution">
    <text evidence="11">The sequence shown here is derived from an EMBL/GenBank/DDBJ whole genome shotgun (WGS) entry which is preliminary data.</text>
</comment>
<dbReference type="InterPro" id="IPR006110">
    <property type="entry name" value="Pol_omega/Rpo6/RPB6"/>
</dbReference>
<dbReference type="InterPro" id="IPR003716">
    <property type="entry name" value="DNA-dir_RNA_pol_omega"/>
</dbReference>
<comment type="catalytic activity">
    <reaction evidence="9 10">
        <text>RNA(n) + a ribonucleoside 5'-triphosphate = RNA(n+1) + diphosphate</text>
        <dbReference type="Rhea" id="RHEA:21248"/>
        <dbReference type="Rhea" id="RHEA-COMP:14527"/>
        <dbReference type="Rhea" id="RHEA-COMP:17342"/>
        <dbReference type="ChEBI" id="CHEBI:33019"/>
        <dbReference type="ChEBI" id="CHEBI:61557"/>
        <dbReference type="ChEBI" id="CHEBI:140395"/>
        <dbReference type="EC" id="2.7.7.6"/>
    </reaction>
</comment>
<dbReference type="HAMAP" id="MF_00366">
    <property type="entry name" value="RNApol_bact_RpoZ"/>
    <property type="match status" value="1"/>
</dbReference>
<comment type="similarity">
    <text evidence="1 10">Belongs to the RNA polymerase subunit omega family.</text>
</comment>
<organism evidence="11 12">
    <name type="scientific">Youxingia wuxianensis</name>
    <dbReference type="NCBI Taxonomy" id="2763678"/>
    <lineage>
        <taxon>Bacteria</taxon>
        <taxon>Bacillati</taxon>
        <taxon>Bacillota</taxon>
        <taxon>Clostridia</taxon>
        <taxon>Eubacteriales</taxon>
        <taxon>Oscillospiraceae</taxon>
        <taxon>Youxingia</taxon>
    </lineage>
</organism>
<evidence type="ECO:0000256" key="4">
    <source>
        <dbReference type="ARBA" id="ARBA00022478"/>
    </source>
</evidence>
<dbReference type="GO" id="GO:0000428">
    <property type="term" value="C:DNA-directed RNA polymerase complex"/>
    <property type="evidence" value="ECO:0007669"/>
    <property type="project" value="UniProtKB-KW"/>
</dbReference>
<evidence type="ECO:0000256" key="3">
    <source>
        <dbReference type="ARBA" id="ARBA00013725"/>
    </source>
</evidence>
<evidence type="ECO:0000313" key="11">
    <source>
        <dbReference type="EMBL" id="MBC8585723.1"/>
    </source>
</evidence>
<evidence type="ECO:0000313" key="12">
    <source>
        <dbReference type="Proteomes" id="UP000623678"/>
    </source>
</evidence>
<dbReference type="Pfam" id="PF01192">
    <property type="entry name" value="RNA_pol_Rpb6"/>
    <property type="match status" value="1"/>
</dbReference>
<dbReference type="RefSeq" id="WP_262395440.1">
    <property type="nucleotide sequence ID" value="NZ_JACRTD010000006.1"/>
</dbReference>
<reference evidence="11" key="1">
    <citation type="submission" date="2020-08" db="EMBL/GenBank/DDBJ databases">
        <title>Genome public.</title>
        <authorList>
            <person name="Liu C."/>
            <person name="Sun Q."/>
        </authorList>
    </citation>
    <scope>NUCLEOTIDE SEQUENCE</scope>
    <source>
        <strain evidence="11">NSJ-64</strain>
    </source>
</reference>
<dbReference type="NCBIfam" id="TIGR00690">
    <property type="entry name" value="rpoZ"/>
    <property type="match status" value="1"/>
</dbReference>
<keyword evidence="6 10" id="KW-0548">Nucleotidyltransferase</keyword>
<dbReference type="EMBL" id="JACRTD010000006">
    <property type="protein sequence ID" value="MBC8585723.1"/>
    <property type="molecule type" value="Genomic_DNA"/>
</dbReference>
<evidence type="ECO:0000256" key="5">
    <source>
        <dbReference type="ARBA" id="ARBA00022679"/>
    </source>
</evidence>
<dbReference type="Gene3D" id="3.90.940.10">
    <property type="match status" value="1"/>
</dbReference>
<dbReference type="SUPFAM" id="SSF63562">
    <property type="entry name" value="RPB6/omega subunit-like"/>
    <property type="match status" value="1"/>
</dbReference>
<proteinExistence type="inferred from homology"/>
<evidence type="ECO:0000256" key="10">
    <source>
        <dbReference type="HAMAP-Rule" id="MF_00366"/>
    </source>
</evidence>
<comment type="function">
    <text evidence="10">Promotes RNA polymerase assembly. Latches the N- and C-terminal regions of the beta' subunit thereby facilitating its interaction with the beta and alpha subunits.</text>
</comment>
<evidence type="ECO:0000256" key="7">
    <source>
        <dbReference type="ARBA" id="ARBA00023163"/>
    </source>
</evidence>
<name>A0A926ELN4_9FIRM</name>
<dbReference type="InterPro" id="IPR036161">
    <property type="entry name" value="RPB6/omega-like_sf"/>
</dbReference>
<evidence type="ECO:0000256" key="6">
    <source>
        <dbReference type="ARBA" id="ARBA00022695"/>
    </source>
</evidence>
<keyword evidence="5 10" id="KW-0808">Transferase</keyword>